<dbReference type="SMART" id="SM00042">
    <property type="entry name" value="CUB"/>
    <property type="match status" value="1"/>
</dbReference>
<feature type="non-terminal residue" evidence="5">
    <location>
        <position position="1"/>
    </location>
</feature>
<evidence type="ECO:0000313" key="5">
    <source>
        <dbReference type="EMBL" id="CAL4070291.1"/>
    </source>
</evidence>
<evidence type="ECO:0000256" key="2">
    <source>
        <dbReference type="ARBA" id="ARBA00023157"/>
    </source>
</evidence>
<dbReference type="InterPro" id="IPR035914">
    <property type="entry name" value="Sperma_CUB_dom_sf"/>
</dbReference>
<proteinExistence type="predicted"/>
<keyword evidence="1" id="KW-0677">Repeat</keyword>
<accession>A0AAV2Q6J4</accession>
<reference evidence="5 6" key="1">
    <citation type="submission" date="2024-05" db="EMBL/GenBank/DDBJ databases">
        <authorList>
            <person name="Wallberg A."/>
        </authorList>
    </citation>
    <scope>NUCLEOTIDE SEQUENCE [LARGE SCALE GENOMIC DNA]</scope>
</reference>
<comment type="caution">
    <text evidence="3">Lacks conserved residue(s) required for the propagation of feature annotation.</text>
</comment>
<keyword evidence="2" id="KW-1015">Disulfide bond</keyword>
<evidence type="ECO:0000313" key="6">
    <source>
        <dbReference type="Proteomes" id="UP001497623"/>
    </source>
</evidence>
<keyword evidence="6" id="KW-1185">Reference proteome</keyword>
<gene>
    <name evidence="5" type="ORF">MNOR_LOCUS8234</name>
</gene>
<dbReference type="Pfam" id="PF00431">
    <property type="entry name" value="CUB"/>
    <property type="match status" value="2"/>
</dbReference>
<feature type="non-terminal residue" evidence="5">
    <location>
        <position position="167"/>
    </location>
</feature>
<dbReference type="Proteomes" id="UP001497623">
    <property type="component" value="Unassembled WGS sequence"/>
</dbReference>
<protein>
    <recommendedName>
        <fullName evidence="4">CUB domain-containing protein</fullName>
    </recommendedName>
</protein>
<evidence type="ECO:0000256" key="3">
    <source>
        <dbReference type="PROSITE-ProRule" id="PRU00059"/>
    </source>
</evidence>
<dbReference type="PANTHER" id="PTHR24251:SF30">
    <property type="entry name" value="MEMBRANE FRIZZLED-RELATED PROTEIN"/>
    <property type="match status" value="1"/>
</dbReference>
<dbReference type="AlphaFoldDB" id="A0AAV2Q6J4"/>
<dbReference type="Gene3D" id="2.60.120.290">
    <property type="entry name" value="Spermadhesin, CUB domain"/>
    <property type="match status" value="2"/>
</dbReference>
<dbReference type="InterPro" id="IPR000859">
    <property type="entry name" value="CUB_dom"/>
</dbReference>
<organism evidence="5 6">
    <name type="scientific">Meganyctiphanes norvegica</name>
    <name type="common">Northern krill</name>
    <name type="synonym">Thysanopoda norvegica</name>
    <dbReference type="NCBI Taxonomy" id="48144"/>
    <lineage>
        <taxon>Eukaryota</taxon>
        <taxon>Metazoa</taxon>
        <taxon>Ecdysozoa</taxon>
        <taxon>Arthropoda</taxon>
        <taxon>Crustacea</taxon>
        <taxon>Multicrustacea</taxon>
        <taxon>Malacostraca</taxon>
        <taxon>Eumalacostraca</taxon>
        <taxon>Eucarida</taxon>
        <taxon>Euphausiacea</taxon>
        <taxon>Euphausiidae</taxon>
        <taxon>Meganyctiphanes</taxon>
    </lineage>
</organism>
<name>A0AAV2Q6J4_MEGNR</name>
<evidence type="ECO:0000259" key="4">
    <source>
        <dbReference type="PROSITE" id="PS01180"/>
    </source>
</evidence>
<dbReference type="EMBL" id="CAXKWB010003786">
    <property type="protein sequence ID" value="CAL4070291.1"/>
    <property type="molecule type" value="Genomic_DNA"/>
</dbReference>
<sequence>DNGCGGKISGLSGHIDFPVKKEQFSNYSHCVWTITTTPNALIETEFSDVGFQYNEVMVREGNSSTKGERLWYSYGYSSSYKKTDNQNQIIIIYSTRRTSFDGGFVLNWEKSNECGYTYTWDSYIKYPNQYYYPENAHCIWRISSPLNTVIKLELLKFDLALGDHLII</sequence>
<dbReference type="SUPFAM" id="SSF49854">
    <property type="entry name" value="Spermadhesin, CUB domain"/>
    <property type="match status" value="2"/>
</dbReference>
<dbReference type="PANTHER" id="PTHR24251">
    <property type="entry name" value="OVOCHYMASE-RELATED"/>
    <property type="match status" value="1"/>
</dbReference>
<evidence type="ECO:0000256" key="1">
    <source>
        <dbReference type="ARBA" id="ARBA00022737"/>
    </source>
</evidence>
<feature type="domain" description="CUB" evidence="4">
    <location>
        <begin position="4"/>
        <end position="111"/>
    </location>
</feature>
<dbReference type="PROSITE" id="PS01180">
    <property type="entry name" value="CUB"/>
    <property type="match status" value="1"/>
</dbReference>
<comment type="caution">
    <text evidence="5">The sequence shown here is derived from an EMBL/GenBank/DDBJ whole genome shotgun (WGS) entry which is preliminary data.</text>
</comment>